<organism evidence="1 2">
    <name type="scientific">Methylobacterium gnaphalii</name>
    <dbReference type="NCBI Taxonomy" id="1010610"/>
    <lineage>
        <taxon>Bacteria</taxon>
        <taxon>Pseudomonadati</taxon>
        <taxon>Pseudomonadota</taxon>
        <taxon>Alphaproteobacteria</taxon>
        <taxon>Hyphomicrobiales</taxon>
        <taxon>Methylobacteriaceae</taxon>
        <taxon>Methylobacterium</taxon>
    </lineage>
</organism>
<gene>
    <name evidence="1" type="ORF">MGN01_02540</name>
</gene>
<evidence type="ECO:0000313" key="1">
    <source>
        <dbReference type="EMBL" id="GEP08409.1"/>
    </source>
</evidence>
<evidence type="ECO:0000313" key="2">
    <source>
        <dbReference type="Proteomes" id="UP000321750"/>
    </source>
</evidence>
<comment type="caution">
    <text evidence="1">The sequence shown here is derived from an EMBL/GenBank/DDBJ whole genome shotgun (WGS) entry which is preliminary data.</text>
</comment>
<dbReference type="EMBL" id="BJZV01000001">
    <property type="protein sequence ID" value="GEP08409.1"/>
    <property type="molecule type" value="Genomic_DNA"/>
</dbReference>
<protein>
    <submittedName>
        <fullName evidence="1">Uncharacterized protein</fullName>
    </submittedName>
</protein>
<dbReference type="OrthoDB" id="8000284at2"/>
<dbReference type="RefSeq" id="WP_147044754.1">
    <property type="nucleotide sequence ID" value="NZ_BJZV01000001.1"/>
</dbReference>
<dbReference type="AlphaFoldDB" id="A0A512JEP1"/>
<proteinExistence type="predicted"/>
<reference evidence="1 2" key="1">
    <citation type="submission" date="2019-07" db="EMBL/GenBank/DDBJ databases">
        <title>Whole genome shotgun sequence of Methylobacterium gnaphalii NBRC 107716.</title>
        <authorList>
            <person name="Hosoyama A."/>
            <person name="Uohara A."/>
            <person name="Ohji S."/>
            <person name="Ichikawa N."/>
        </authorList>
    </citation>
    <scope>NUCLEOTIDE SEQUENCE [LARGE SCALE GENOMIC DNA]</scope>
    <source>
        <strain evidence="1 2">NBRC 107716</strain>
    </source>
</reference>
<sequence length="83" mass="9013">MSKAFSPIDIQPSRASVALTAPLPWRLDLGSLDDEVARIFDAIRECARIAWWDGSAIGLQLNGVLGLFDMLDADPASDRGDKL</sequence>
<accession>A0A512JEP1</accession>
<name>A0A512JEP1_9HYPH</name>
<dbReference type="Proteomes" id="UP000321750">
    <property type="component" value="Unassembled WGS sequence"/>
</dbReference>
<keyword evidence="2" id="KW-1185">Reference proteome</keyword>